<proteinExistence type="predicted"/>
<reference evidence="2" key="1">
    <citation type="journal article" date="2022" name="Int. J. Syst. Evol. Microbiol.">
        <title>Pseudomonas aegrilactucae sp. nov. and Pseudomonas morbosilactucae sp. nov., pathogens causing bacterial rot of lettuce in Japan.</title>
        <authorList>
            <person name="Sawada H."/>
            <person name="Fujikawa T."/>
            <person name="Satou M."/>
        </authorList>
    </citation>
    <scope>NUCLEOTIDE SEQUENCE</scope>
    <source>
        <strain evidence="2">0166_1</strain>
    </source>
</reference>
<dbReference type="InterPro" id="IPR008557">
    <property type="entry name" value="PhoX"/>
</dbReference>
<evidence type="ECO:0000313" key="3">
    <source>
        <dbReference type="Proteomes" id="UP001162834"/>
    </source>
</evidence>
<evidence type="ECO:0008006" key="4">
    <source>
        <dbReference type="Google" id="ProtNLM"/>
    </source>
</evidence>
<protein>
    <recommendedName>
        <fullName evidence="4">Phytase-like domain-containing protein</fullName>
    </recommendedName>
</protein>
<dbReference type="RefSeq" id="WP_259315249.1">
    <property type="nucleotide sequence ID" value="NZ_CP087164.1"/>
</dbReference>
<gene>
    <name evidence="2" type="ORF">DSM104329_01959</name>
</gene>
<dbReference type="Proteomes" id="UP001162834">
    <property type="component" value="Chromosome"/>
</dbReference>
<organism evidence="2 3">
    <name type="scientific">Capillimicrobium parvum</name>
    <dbReference type="NCBI Taxonomy" id="2884022"/>
    <lineage>
        <taxon>Bacteria</taxon>
        <taxon>Bacillati</taxon>
        <taxon>Actinomycetota</taxon>
        <taxon>Thermoleophilia</taxon>
        <taxon>Solirubrobacterales</taxon>
        <taxon>Capillimicrobiaceae</taxon>
        <taxon>Capillimicrobium</taxon>
    </lineage>
</organism>
<feature type="chain" id="PRO_5039526829" description="Phytase-like domain-containing protein" evidence="1">
    <location>
        <begin position="25"/>
        <end position="492"/>
    </location>
</feature>
<evidence type="ECO:0000313" key="2">
    <source>
        <dbReference type="EMBL" id="UGS35566.1"/>
    </source>
</evidence>
<accession>A0A9E7BZQ4</accession>
<dbReference type="AlphaFoldDB" id="A0A9E7BZQ4"/>
<sequence length="492" mass="51377">MHLKHVAPAVLTAAALTLPAAASAGVANGQIEPATTGPSSSQAPYIVPTQKHVGVTSVLSVGDTVTTPAGAPYRMAGIADGLGAFDNADGTFTLLMNHELPSAAGAVRAHGATGAFVSKWTIAKDDLRVLHGEDLIRRIATWNPATGAYDAPATGIALNRLCSADLAAPTAYYNPTTGLGYDGRLFTNGEESSGGRAFAHAMDGTSYELPALGKTAFENVVANPAAGDSTVVVATDDSTPGQVYVFHGRKRSAGSPVERAGLDQGALYGIKVPGMSDESTGDFVASGRFQLARVGDGDARDMSGTELEAASDAAGVTRFWRPEDASWDPTNPHVLYVTTTASFTAPSRLWKLTFDDPADPAKGGTIEAVLDGTEGQHMLDNLTVDGRGRVLAQEDPGNHPYLAKIRKYFPQQDRLTTVAEHDPARFAPGAPGFLTQDEESSGIVDVRAILGEGWFLGDVQAHYPLSGELVEGGQLFALYVPPAQTFGTAQSR</sequence>
<dbReference type="Pfam" id="PF05787">
    <property type="entry name" value="PhoX"/>
    <property type="match status" value="1"/>
</dbReference>
<dbReference type="KEGG" id="sbae:DSM104329_01959"/>
<feature type="signal peptide" evidence="1">
    <location>
        <begin position="1"/>
        <end position="24"/>
    </location>
</feature>
<name>A0A9E7BZQ4_9ACTN</name>
<keyword evidence="3" id="KW-1185">Reference proteome</keyword>
<evidence type="ECO:0000256" key="1">
    <source>
        <dbReference type="SAM" id="SignalP"/>
    </source>
</evidence>
<dbReference type="EMBL" id="CP087164">
    <property type="protein sequence ID" value="UGS35566.1"/>
    <property type="molecule type" value="Genomic_DNA"/>
</dbReference>
<keyword evidence="1" id="KW-0732">Signal</keyword>